<reference evidence="1" key="1">
    <citation type="journal article" date="2021" name="PeerJ">
        <title>Extensive microbial diversity within the chicken gut microbiome revealed by metagenomics and culture.</title>
        <authorList>
            <person name="Gilroy R."/>
            <person name="Ravi A."/>
            <person name="Getino M."/>
            <person name="Pursley I."/>
            <person name="Horton D.L."/>
            <person name="Alikhan N.F."/>
            <person name="Baker D."/>
            <person name="Gharbi K."/>
            <person name="Hall N."/>
            <person name="Watson M."/>
            <person name="Adriaenssens E.M."/>
            <person name="Foster-Nyarko E."/>
            <person name="Jarju S."/>
            <person name="Secka A."/>
            <person name="Antonio M."/>
            <person name="Oren A."/>
            <person name="Chaudhuri R.R."/>
            <person name="La Ragione R."/>
            <person name="Hildebrand F."/>
            <person name="Pallen M.J."/>
        </authorList>
    </citation>
    <scope>NUCLEOTIDE SEQUENCE</scope>
    <source>
        <strain evidence="1">ChiGjej6B6-1540</strain>
    </source>
</reference>
<organism evidence="1 2">
    <name type="scientific">Candidatus Flavonifractor merdipullorum</name>
    <dbReference type="NCBI Taxonomy" id="2838590"/>
    <lineage>
        <taxon>Bacteria</taxon>
        <taxon>Bacillati</taxon>
        <taxon>Bacillota</taxon>
        <taxon>Clostridia</taxon>
        <taxon>Eubacteriales</taxon>
        <taxon>Oscillospiraceae</taxon>
        <taxon>Flavonifractor</taxon>
    </lineage>
</organism>
<gene>
    <name evidence="1" type="ORF">H9868_05245</name>
</gene>
<evidence type="ECO:0008006" key="3">
    <source>
        <dbReference type="Google" id="ProtNLM"/>
    </source>
</evidence>
<evidence type="ECO:0000313" key="1">
    <source>
        <dbReference type="EMBL" id="HIW93930.1"/>
    </source>
</evidence>
<dbReference type="Proteomes" id="UP000824192">
    <property type="component" value="Unassembled WGS sequence"/>
</dbReference>
<accession>A0A9D1UPF9</accession>
<comment type="caution">
    <text evidence="1">The sequence shown here is derived from an EMBL/GenBank/DDBJ whole genome shotgun (WGS) entry which is preliminary data.</text>
</comment>
<sequence>MKSISYEGVGQMMATFQCGETVKMGQVVKVSNDSTVAPCAAGERIAGMAVVVRDGFASVQLSGFIAVKAAGVSTTGWVKLSADGSGGMKADEGAGTPYLVVQTDADAQTAVILL</sequence>
<protein>
    <recommendedName>
        <fullName evidence="3">DUF2190 family protein</fullName>
    </recommendedName>
</protein>
<evidence type="ECO:0000313" key="2">
    <source>
        <dbReference type="Proteomes" id="UP000824192"/>
    </source>
</evidence>
<reference evidence="1" key="2">
    <citation type="submission" date="2021-04" db="EMBL/GenBank/DDBJ databases">
        <authorList>
            <person name="Gilroy R."/>
        </authorList>
    </citation>
    <scope>NUCLEOTIDE SEQUENCE</scope>
    <source>
        <strain evidence="1">ChiGjej6B6-1540</strain>
    </source>
</reference>
<name>A0A9D1UPF9_9FIRM</name>
<dbReference type="AlphaFoldDB" id="A0A9D1UPF9"/>
<dbReference type="EMBL" id="DXGA01000106">
    <property type="protein sequence ID" value="HIW93930.1"/>
    <property type="molecule type" value="Genomic_DNA"/>
</dbReference>
<proteinExistence type="predicted"/>